<evidence type="ECO:0000313" key="15">
    <source>
        <dbReference type="Proteomes" id="UP000887568"/>
    </source>
</evidence>
<keyword evidence="12" id="KW-0444">Lipid biosynthesis</keyword>
<feature type="transmembrane region" description="Helical" evidence="12">
    <location>
        <begin position="79"/>
        <end position="98"/>
    </location>
</feature>
<feature type="transmembrane region" description="Helical" evidence="12">
    <location>
        <begin position="50"/>
        <end position="67"/>
    </location>
</feature>
<reference evidence="14" key="1">
    <citation type="submission" date="2022-11" db="UniProtKB">
        <authorList>
            <consortium name="EnsemblMetazoa"/>
        </authorList>
    </citation>
    <scope>IDENTIFICATION</scope>
</reference>
<evidence type="ECO:0000256" key="9">
    <source>
        <dbReference type="ARBA" id="ARBA00023098"/>
    </source>
</evidence>
<dbReference type="OMA" id="LPNFWEC"/>
<keyword evidence="12" id="KW-0594">Phospholipid biosynthesis</keyword>
<dbReference type="AlphaFoldDB" id="A0A913ZJS5"/>
<feature type="transmembrane region" description="Helical" evidence="12">
    <location>
        <begin position="110"/>
        <end position="130"/>
    </location>
</feature>
<evidence type="ECO:0000256" key="6">
    <source>
        <dbReference type="ARBA" id="ARBA00022692"/>
    </source>
</evidence>
<keyword evidence="8 12" id="KW-1133">Transmembrane helix</keyword>
<comment type="function">
    <text evidence="12">Catalyzes a base-exchange reaction in which the polar head group of phosphatidylethanolamine (PE) is replaced by L-serine.</text>
</comment>
<protein>
    <recommendedName>
        <fullName evidence="12">Phosphatidylserine synthase</fullName>
        <ecNumber evidence="12">2.7.8.29</ecNumber>
    </recommendedName>
    <alternativeName>
        <fullName evidence="12">Serine-exchange enzyme</fullName>
    </alternativeName>
</protein>
<dbReference type="Proteomes" id="UP000887568">
    <property type="component" value="Unplaced"/>
</dbReference>
<dbReference type="GO" id="GO:0106245">
    <property type="term" value="F:L-serine-phosphatidylethanolamine phosphatidyltransferase activity"/>
    <property type="evidence" value="ECO:0007669"/>
    <property type="project" value="UniProtKB-UniRule"/>
</dbReference>
<keyword evidence="10 12" id="KW-0472">Membrane</keyword>
<evidence type="ECO:0000256" key="4">
    <source>
        <dbReference type="ARBA" id="ARBA00008671"/>
    </source>
</evidence>
<dbReference type="GO" id="GO:0005789">
    <property type="term" value="C:endoplasmic reticulum membrane"/>
    <property type="evidence" value="ECO:0007669"/>
    <property type="project" value="UniProtKB-SubCell"/>
</dbReference>
<dbReference type="PANTHER" id="PTHR15362">
    <property type="entry name" value="PHOSPHATIDYLINOSITOL SYNTHASE"/>
    <property type="match status" value="1"/>
</dbReference>
<evidence type="ECO:0000256" key="3">
    <source>
        <dbReference type="ARBA" id="ARBA00005189"/>
    </source>
</evidence>
<feature type="transmembrane region" description="Helical" evidence="12">
    <location>
        <begin position="329"/>
        <end position="350"/>
    </location>
</feature>
<feature type="region of interest" description="Disordered" evidence="13">
    <location>
        <begin position="441"/>
        <end position="471"/>
    </location>
</feature>
<evidence type="ECO:0000256" key="11">
    <source>
        <dbReference type="ARBA" id="ARBA00023264"/>
    </source>
</evidence>
<dbReference type="EC" id="2.7.8.29" evidence="12"/>
<dbReference type="PANTHER" id="PTHR15362:SF15">
    <property type="entry name" value="PHOSPHATIDYLSERINE SYNTHASE 1"/>
    <property type="match status" value="1"/>
</dbReference>
<comment type="pathway">
    <text evidence="2 12">Phospholipid metabolism; phosphatidylserine biosynthesis.</text>
</comment>
<feature type="transmembrane region" description="Helical" evidence="12">
    <location>
        <begin position="292"/>
        <end position="309"/>
    </location>
</feature>
<dbReference type="Pfam" id="PF03034">
    <property type="entry name" value="PSS"/>
    <property type="match status" value="1"/>
</dbReference>
<feature type="transmembrane region" description="Helical" evidence="12">
    <location>
        <begin position="362"/>
        <end position="386"/>
    </location>
</feature>
<feature type="transmembrane region" description="Helical" evidence="12">
    <location>
        <begin position="392"/>
        <end position="412"/>
    </location>
</feature>
<evidence type="ECO:0000313" key="14">
    <source>
        <dbReference type="EnsemblMetazoa" id="XP_038052072.1"/>
    </source>
</evidence>
<comment type="subcellular location">
    <subcellularLocation>
        <location evidence="1 12">Endoplasmic reticulum membrane</location>
        <topology evidence="1 12">Multi-pass membrane protein</topology>
    </subcellularLocation>
</comment>
<keyword evidence="15" id="KW-1185">Reference proteome</keyword>
<comment type="similarity">
    <text evidence="4 12">Belongs to the phosphatidyl serine synthase family.</text>
</comment>
<dbReference type="GeneID" id="119724863"/>
<keyword evidence="9 12" id="KW-0443">Lipid metabolism</keyword>
<dbReference type="InterPro" id="IPR004277">
    <property type="entry name" value="PSS"/>
</dbReference>
<evidence type="ECO:0000256" key="7">
    <source>
        <dbReference type="ARBA" id="ARBA00022824"/>
    </source>
</evidence>
<feature type="transmembrane region" description="Helical" evidence="12">
    <location>
        <begin position="196"/>
        <end position="216"/>
    </location>
</feature>
<evidence type="ECO:0000256" key="8">
    <source>
        <dbReference type="ARBA" id="ARBA00022989"/>
    </source>
</evidence>
<dbReference type="OrthoDB" id="10265393at2759"/>
<keyword evidence="5 12" id="KW-0808">Transferase</keyword>
<dbReference type="CTD" id="9791"/>
<organism evidence="14 15">
    <name type="scientific">Patiria miniata</name>
    <name type="common">Bat star</name>
    <name type="synonym">Asterina miniata</name>
    <dbReference type="NCBI Taxonomy" id="46514"/>
    <lineage>
        <taxon>Eukaryota</taxon>
        <taxon>Metazoa</taxon>
        <taxon>Echinodermata</taxon>
        <taxon>Eleutherozoa</taxon>
        <taxon>Asterozoa</taxon>
        <taxon>Asteroidea</taxon>
        <taxon>Valvatacea</taxon>
        <taxon>Valvatida</taxon>
        <taxon>Asterinidae</taxon>
        <taxon>Patiria</taxon>
    </lineage>
</organism>
<name>A0A913ZJS5_PATMI</name>
<keyword evidence="7 12" id="KW-0256">Endoplasmic reticulum</keyword>
<evidence type="ECO:0000256" key="5">
    <source>
        <dbReference type="ARBA" id="ARBA00022679"/>
    </source>
</evidence>
<dbReference type="EnsemblMetazoa" id="XM_038196144.1">
    <property type="protein sequence ID" value="XP_038052072.1"/>
    <property type="gene ID" value="LOC119724863"/>
</dbReference>
<comment type="pathway">
    <text evidence="3">Lipid metabolism.</text>
</comment>
<sequence>MISMCVFHMYKMAVTRRNHRRSASEISDHFRFINEQSVEDITLEFFYKPHTLTLLVAALVATVYFAFAKTSETDNDGNIRNGLCCVVFFFLLISLLAFPNGPFTRPHPAVWRVVFGVSVMYMLFLVFALFQNYDDIRKIMFWFFPDLEANQPLEKEYAVNCSDITFERFWSHLDWFAFSHFFGWIVKAMMIRHWGILWTLSLTWELTEFAFIHLLPNFAECWWDALLLDFLICNGLGICLGLYLCKKLEITSFHWDSIRDIRSTSGKLKRAVLQFTPASWTQVRWLDPQSSYMRVIAVYIMIFITQLVELNTFFMKHIFLFAPDHPLCILRIVLICLMVTPVLRQYYSYVTDPACKRVGTQLWVFTAVTIIESLICVKCGLDLFAQTIIRNVVLWLLAQMLLTLICLYGIVLQTRKAGKVDMDKSRYTKKWVENSYVEEVNGLSPGGGRAEPPSPHRYNTRRRGMAGGDPN</sequence>
<proteinExistence type="inferred from homology"/>
<dbReference type="GO" id="GO:0006659">
    <property type="term" value="P:phosphatidylserine biosynthetic process"/>
    <property type="evidence" value="ECO:0007669"/>
    <property type="project" value="UniProtKB-UniRule"/>
</dbReference>
<evidence type="ECO:0000256" key="2">
    <source>
        <dbReference type="ARBA" id="ARBA00004916"/>
    </source>
</evidence>
<evidence type="ECO:0000256" key="10">
    <source>
        <dbReference type="ARBA" id="ARBA00023136"/>
    </source>
</evidence>
<evidence type="ECO:0000256" key="1">
    <source>
        <dbReference type="ARBA" id="ARBA00004477"/>
    </source>
</evidence>
<comment type="catalytic activity">
    <reaction evidence="12">
        <text>a 1,2-diacyl-sn-glycero-3-phosphoethanolamine + L-serine = a 1,2-diacyl-sn-glycero-3-phospho-L-serine + ethanolamine</text>
        <dbReference type="Rhea" id="RHEA:27606"/>
        <dbReference type="ChEBI" id="CHEBI:33384"/>
        <dbReference type="ChEBI" id="CHEBI:57262"/>
        <dbReference type="ChEBI" id="CHEBI:57603"/>
        <dbReference type="ChEBI" id="CHEBI:64612"/>
        <dbReference type="EC" id="2.7.8.29"/>
    </reaction>
</comment>
<evidence type="ECO:0000256" key="12">
    <source>
        <dbReference type="RuleBase" id="RU368094"/>
    </source>
</evidence>
<keyword evidence="11 12" id="KW-1208">Phospholipid metabolism</keyword>
<evidence type="ECO:0000256" key="13">
    <source>
        <dbReference type="SAM" id="MobiDB-lite"/>
    </source>
</evidence>
<dbReference type="RefSeq" id="XP_038052072.1">
    <property type="nucleotide sequence ID" value="XM_038196144.1"/>
</dbReference>
<accession>A0A913ZJS5</accession>
<keyword evidence="6 12" id="KW-0812">Transmembrane</keyword>
<feature type="transmembrane region" description="Helical" evidence="12">
    <location>
        <begin position="222"/>
        <end position="245"/>
    </location>
</feature>